<gene>
    <name evidence="1" type="ORF">KME25_21615</name>
</gene>
<organism evidence="1 2">
    <name type="scientific">Symplocastrum torsivum CPER-KK1</name>
    <dbReference type="NCBI Taxonomy" id="450513"/>
    <lineage>
        <taxon>Bacteria</taxon>
        <taxon>Bacillati</taxon>
        <taxon>Cyanobacteriota</taxon>
        <taxon>Cyanophyceae</taxon>
        <taxon>Oscillatoriophycideae</taxon>
        <taxon>Oscillatoriales</taxon>
        <taxon>Microcoleaceae</taxon>
        <taxon>Symplocastrum</taxon>
    </lineage>
</organism>
<sequence length="78" mass="8729">MSDVKPIHQNIYRNVVTGATPNPVMPNPDAIDEEIINRPLAKVVAGVLWGLNKGDRYPLFITFTYLLGCTEPEFMVVQ</sequence>
<protein>
    <submittedName>
        <fullName evidence="1">Uncharacterized protein</fullName>
    </submittedName>
</protein>
<comment type="caution">
    <text evidence="1">The sequence shown here is derived from an EMBL/GenBank/DDBJ whole genome shotgun (WGS) entry which is preliminary data.</text>
</comment>
<reference evidence="1" key="2">
    <citation type="journal article" date="2022" name="Microbiol. Resour. Announc.">
        <title>Metagenome Sequencing to Explore Phylogenomics of Terrestrial Cyanobacteria.</title>
        <authorList>
            <person name="Ward R.D."/>
            <person name="Stajich J.E."/>
            <person name="Johansen J.R."/>
            <person name="Huntemann M."/>
            <person name="Clum A."/>
            <person name="Foster B."/>
            <person name="Foster B."/>
            <person name="Roux S."/>
            <person name="Palaniappan K."/>
            <person name="Varghese N."/>
            <person name="Mukherjee S."/>
            <person name="Reddy T.B.K."/>
            <person name="Daum C."/>
            <person name="Copeland A."/>
            <person name="Chen I.A."/>
            <person name="Ivanova N.N."/>
            <person name="Kyrpides N.C."/>
            <person name="Shapiro N."/>
            <person name="Eloe-Fadrosh E.A."/>
            <person name="Pietrasiak N."/>
        </authorList>
    </citation>
    <scope>NUCLEOTIDE SEQUENCE</scope>
    <source>
        <strain evidence="1">CPER-KK1</strain>
    </source>
</reference>
<dbReference type="EMBL" id="JAHHIF010000034">
    <property type="protein sequence ID" value="MBW4547014.1"/>
    <property type="molecule type" value="Genomic_DNA"/>
</dbReference>
<evidence type="ECO:0000313" key="2">
    <source>
        <dbReference type="Proteomes" id="UP000753908"/>
    </source>
</evidence>
<dbReference type="Proteomes" id="UP000753908">
    <property type="component" value="Unassembled WGS sequence"/>
</dbReference>
<accession>A0A951PQM6</accession>
<name>A0A951PQM6_9CYAN</name>
<feature type="non-terminal residue" evidence="1">
    <location>
        <position position="78"/>
    </location>
</feature>
<dbReference type="AlphaFoldDB" id="A0A951PQM6"/>
<evidence type="ECO:0000313" key="1">
    <source>
        <dbReference type="EMBL" id="MBW4547014.1"/>
    </source>
</evidence>
<reference evidence="1" key="1">
    <citation type="submission" date="2021-05" db="EMBL/GenBank/DDBJ databases">
        <authorList>
            <person name="Pietrasiak N."/>
            <person name="Ward R."/>
            <person name="Stajich J.E."/>
            <person name="Kurbessoian T."/>
        </authorList>
    </citation>
    <scope>NUCLEOTIDE SEQUENCE</scope>
    <source>
        <strain evidence="1">CPER-KK1</strain>
    </source>
</reference>
<proteinExistence type="predicted"/>